<dbReference type="STRING" id="1194526.A284_10260"/>
<keyword evidence="1 3" id="KW-0378">Hydrolase</keyword>
<accession>A0A2T4PXQ0</accession>
<evidence type="ECO:0000256" key="1">
    <source>
        <dbReference type="ARBA" id="ARBA00022801"/>
    </source>
</evidence>
<dbReference type="RefSeq" id="WP_107533012.1">
    <property type="nucleotide sequence ID" value="NZ_PZEV01000059.1"/>
</dbReference>
<evidence type="ECO:0000313" key="3">
    <source>
        <dbReference type="EMBL" id="PTI49611.1"/>
    </source>
</evidence>
<dbReference type="Gene3D" id="3.40.50.1820">
    <property type="entry name" value="alpha/beta hydrolase"/>
    <property type="match status" value="1"/>
</dbReference>
<protein>
    <submittedName>
        <fullName evidence="3">Alpha/beta hydrolase</fullName>
    </submittedName>
</protein>
<name>A0A2T4PXQ0_STAWA</name>
<dbReference type="InterPro" id="IPR050266">
    <property type="entry name" value="AB_hydrolase_sf"/>
</dbReference>
<sequence>MDLFTRNDGTTLHYNTLGEGYPVVLIHTAYDNYTVFNDVAKKLAKSFQVVLIDLRGHGYSDKPRHIAFQEFADDIIALLDFIYIDQAAFIGHEMAAMIIADLSVRYPGYVSSLTFVNPTSVERELPEERLFRKYAHTIRNWDDEKQSKFLNDKKYYKPRKMNKFLKHVEDTNSISTKEEIQAIEDVFKSTGISDVFSKVVAPTLIIAGEYGERTTTLEAKEVVDLIEHGDFLVYNTSSLYPFVEEEQRFIDDVTQFIIEHCPIRKNHN</sequence>
<dbReference type="InterPro" id="IPR029058">
    <property type="entry name" value="AB_hydrolase_fold"/>
</dbReference>
<dbReference type="Proteomes" id="UP000240717">
    <property type="component" value="Unassembled WGS sequence"/>
</dbReference>
<dbReference type="GO" id="GO:0016020">
    <property type="term" value="C:membrane"/>
    <property type="evidence" value="ECO:0007669"/>
    <property type="project" value="TreeGrafter"/>
</dbReference>
<dbReference type="PANTHER" id="PTHR43798">
    <property type="entry name" value="MONOACYLGLYCEROL LIPASE"/>
    <property type="match status" value="1"/>
</dbReference>
<dbReference type="AlphaFoldDB" id="A0A2T4PXQ0"/>
<evidence type="ECO:0000259" key="2">
    <source>
        <dbReference type="Pfam" id="PF00561"/>
    </source>
</evidence>
<dbReference type="EMBL" id="PZEV01000059">
    <property type="protein sequence ID" value="PTI49611.1"/>
    <property type="molecule type" value="Genomic_DNA"/>
</dbReference>
<dbReference type="GO" id="GO:0016787">
    <property type="term" value="F:hydrolase activity"/>
    <property type="evidence" value="ECO:0007669"/>
    <property type="project" value="UniProtKB-KW"/>
</dbReference>
<dbReference type="PANTHER" id="PTHR43798:SF31">
    <property type="entry name" value="AB HYDROLASE SUPERFAMILY PROTEIN YCLE"/>
    <property type="match status" value="1"/>
</dbReference>
<gene>
    <name evidence="3" type="ORF">BU085_11695</name>
</gene>
<evidence type="ECO:0000313" key="4">
    <source>
        <dbReference type="Proteomes" id="UP000240717"/>
    </source>
</evidence>
<organism evidence="3 4">
    <name type="scientific">Staphylococcus warneri</name>
    <dbReference type="NCBI Taxonomy" id="1292"/>
    <lineage>
        <taxon>Bacteria</taxon>
        <taxon>Bacillati</taxon>
        <taxon>Bacillota</taxon>
        <taxon>Bacilli</taxon>
        <taxon>Bacillales</taxon>
        <taxon>Staphylococcaceae</taxon>
        <taxon>Staphylococcus</taxon>
    </lineage>
</organism>
<dbReference type="SUPFAM" id="SSF53474">
    <property type="entry name" value="alpha/beta-Hydrolases"/>
    <property type="match status" value="1"/>
</dbReference>
<dbReference type="Pfam" id="PF00561">
    <property type="entry name" value="Abhydrolase_1"/>
    <property type="match status" value="1"/>
</dbReference>
<comment type="caution">
    <text evidence="3">The sequence shown here is derived from an EMBL/GenBank/DDBJ whole genome shotgun (WGS) entry which is preliminary data.</text>
</comment>
<proteinExistence type="predicted"/>
<dbReference type="InterPro" id="IPR000073">
    <property type="entry name" value="AB_hydrolase_1"/>
</dbReference>
<reference evidence="3 4" key="1">
    <citation type="journal article" date="2016" name="Front. Microbiol.">
        <title>Comprehensive Phylogenetic Analysis of Bovine Non-aureus Staphylococci Species Based on Whole-Genome Sequencing.</title>
        <authorList>
            <person name="Naushad S."/>
            <person name="Barkema H.W."/>
            <person name="Luby C."/>
            <person name="Condas L.A."/>
            <person name="Nobrega D.B."/>
            <person name="Carson D.A."/>
            <person name="De Buck J."/>
        </authorList>
    </citation>
    <scope>NUCLEOTIDE SEQUENCE [LARGE SCALE GENOMIC DNA]</scope>
    <source>
        <strain evidence="3 4">SNUC 2993</strain>
    </source>
</reference>
<feature type="domain" description="AB hydrolase-1" evidence="2">
    <location>
        <begin position="21"/>
        <end position="130"/>
    </location>
</feature>